<dbReference type="InterPro" id="IPR037284">
    <property type="entry name" value="SUF_FeS_clus_asmbl_SufBD_sf"/>
</dbReference>
<evidence type="ECO:0000313" key="6">
    <source>
        <dbReference type="Proteomes" id="UP000701680"/>
    </source>
</evidence>
<comment type="caution">
    <text evidence="4">The sequence shown here is derived from an EMBL/GenBank/DDBJ whole genome shotgun (WGS) entry which is preliminary data.</text>
</comment>
<keyword evidence="5" id="KW-1185">Reference proteome</keyword>
<dbReference type="InterPro" id="IPR055346">
    <property type="entry name" value="Fe-S_cluster_assembly_SufBD"/>
</dbReference>
<gene>
    <name evidence="4" type="ORF">G5A66_10010</name>
    <name evidence="3" type="ORF">G5A75_10035</name>
</gene>
<protein>
    <submittedName>
        <fullName evidence="4">SufD family Fe-S cluster assembly protein</fullName>
    </submittedName>
</protein>
<dbReference type="SUPFAM" id="SSF101960">
    <property type="entry name" value="Stabilizer of iron transporter SufD"/>
    <property type="match status" value="1"/>
</dbReference>
<evidence type="ECO:0000313" key="3">
    <source>
        <dbReference type="EMBL" id="NSK15197.1"/>
    </source>
</evidence>
<evidence type="ECO:0000313" key="5">
    <source>
        <dbReference type="Proteomes" id="UP000528555"/>
    </source>
</evidence>
<reference evidence="4" key="2">
    <citation type="submission" date="2020-02" db="EMBL/GenBank/DDBJ databases">
        <authorList>
            <person name="Littmann E."/>
            <person name="Sorbara M."/>
        </authorList>
    </citation>
    <scope>NUCLEOTIDE SEQUENCE</scope>
    <source>
        <strain evidence="4">MSK.17.11</strain>
        <strain evidence="3">MSK.17.38</strain>
    </source>
</reference>
<dbReference type="InterPro" id="IPR000825">
    <property type="entry name" value="SUF_FeS_clus_asmbl_SufBD_core"/>
</dbReference>
<dbReference type="EMBL" id="JAAIUO010000007">
    <property type="protein sequence ID" value="NSK15197.1"/>
    <property type="molecule type" value="Genomic_DNA"/>
</dbReference>
<organism evidence="4 5">
    <name type="scientific">Dorea phocaeensis</name>
    <dbReference type="NCBI Taxonomy" id="2040291"/>
    <lineage>
        <taxon>Bacteria</taxon>
        <taxon>Bacillati</taxon>
        <taxon>Bacillota</taxon>
        <taxon>Clostridia</taxon>
        <taxon>Lachnospirales</taxon>
        <taxon>Lachnospiraceae</taxon>
        <taxon>Dorea</taxon>
    </lineage>
</organism>
<dbReference type="PANTHER" id="PTHR30508">
    <property type="entry name" value="FES CLUSTER ASSEMBLY PROTEIN SUF"/>
    <property type="match status" value="1"/>
</dbReference>
<dbReference type="Proteomes" id="UP000701680">
    <property type="component" value="Unassembled WGS sequence"/>
</dbReference>
<evidence type="ECO:0000259" key="2">
    <source>
        <dbReference type="Pfam" id="PF01458"/>
    </source>
</evidence>
<evidence type="ECO:0000313" key="4">
    <source>
        <dbReference type="EMBL" id="NVH58970.1"/>
    </source>
</evidence>
<dbReference type="GO" id="GO:0016226">
    <property type="term" value="P:iron-sulfur cluster assembly"/>
    <property type="evidence" value="ECO:0007669"/>
    <property type="project" value="InterPro"/>
</dbReference>
<dbReference type="Pfam" id="PF01458">
    <property type="entry name" value="SUFBD_core"/>
    <property type="match status" value="1"/>
</dbReference>
<dbReference type="RefSeq" id="WP_101695322.1">
    <property type="nucleotide sequence ID" value="NZ_JAAITX010000007.1"/>
</dbReference>
<feature type="domain" description="SUF system FeS cluster assembly SufBD core" evidence="2">
    <location>
        <begin position="89"/>
        <end position="306"/>
    </location>
</feature>
<proteinExistence type="inferred from homology"/>
<name>A0A850HLJ9_9FIRM</name>
<reference evidence="5 6" key="1">
    <citation type="journal article" date="2020" name="Cell Host Microbe">
        <title>Functional and Genomic Variation between Human-Derived Isolates of Lachnospiraceae Reveals Inter- and Intra-Species Diversity.</title>
        <authorList>
            <person name="Sorbara M.T."/>
            <person name="Littmann E.R."/>
            <person name="Fontana E."/>
            <person name="Moody T.U."/>
            <person name="Kohout C.E."/>
            <person name="Gjonbalaj M."/>
            <person name="Eaton V."/>
            <person name="Seok R."/>
            <person name="Leiner I.M."/>
            <person name="Pamer E.G."/>
        </authorList>
    </citation>
    <scope>NUCLEOTIDE SEQUENCE [LARGE SCALE GENOMIC DNA]</scope>
    <source>
        <strain evidence="4 5">MSK.17.11</strain>
        <strain evidence="3 6">MSK.17.38</strain>
    </source>
</reference>
<dbReference type="Proteomes" id="UP000528555">
    <property type="component" value="Unassembled WGS sequence"/>
</dbReference>
<evidence type="ECO:0000256" key="1">
    <source>
        <dbReference type="ARBA" id="ARBA00043967"/>
    </source>
</evidence>
<dbReference type="PANTHER" id="PTHR30508:SF1">
    <property type="entry name" value="UPF0051 PROTEIN ABCI8, CHLOROPLASTIC-RELATED"/>
    <property type="match status" value="1"/>
</dbReference>
<dbReference type="EMBL" id="JAAITX010000007">
    <property type="protein sequence ID" value="NVH58970.1"/>
    <property type="molecule type" value="Genomic_DNA"/>
</dbReference>
<dbReference type="AlphaFoldDB" id="A0A850HLJ9"/>
<accession>A0A850HLJ9</accession>
<dbReference type="OrthoDB" id="9782689at2"/>
<sequence>MTELDHITEQVLKQIDGDGFRQEGAYNLRQNGISLCHGDSEHIKIKRKEGKQGIDVYIDENTKGEYVHIPVVVSTSGIVDVVYNDFFIAPGAEVTIVAGCGIHNSGCNDSRHDGIHAFHVGKGANVRYEEKHYGEGEGSGSRILNPVTKIYLEEDAVFTLDTVQIKGVDSTIRETDVEMGENAKLYVMEKLMTHDKQVAESNMEVQMNGAGSSAQIISRSVAKGESRQVFHPKAVGSAKCSAHVQCDSIIMDQAEVSSIPEINAKHLDAAIIHEAAIGRINDEQLVKLRTLGLTEEEAEAVIIDNFLN</sequence>
<comment type="similarity">
    <text evidence="1">Belongs to the iron-sulfur cluster assembly SufBD family.</text>
</comment>